<dbReference type="KEGG" id="amuc:Pan181_32750"/>
<dbReference type="AlphaFoldDB" id="A0A518AQR0"/>
<keyword evidence="2" id="KW-1185">Reference proteome</keyword>
<sequence>MPKNRPASVVLLTAKSSRGSVVEEQQINYDMYFGDGVKLIDSAEYRAARGIARVHGEIYDSAGSLQQTFDNVYDNMGKYSGGKTVHDDGTVIED</sequence>
<evidence type="ECO:0000313" key="1">
    <source>
        <dbReference type="EMBL" id="QDU57061.1"/>
    </source>
</evidence>
<evidence type="ECO:0000313" key="2">
    <source>
        <dbReference type="Proteomes" id="UP000315750"/>
    </source>
</evidence>
<dbReference type="EMBL" id="CP036278">
    <property type="protein sequence ID" value="QDU57061.1"/>
    <property type="molecule type" value="Genomic_DNA"/>
</dbReference>
<name>A0A518AQR0_9BACT</name>
<dbReference type="RefSeq" id="WP_145247966.1">
    <property type="nucleotide sequence ID" value="NZ_CP036278.1"/>
</dbReference>
<protein>
    <submittedName>
        <fullName evidence="1">Uncharacterized protein</fullName>
    </submittedName>
</protein>
<reference evidence="1 2" key="1">
    <citation type="submission" date="2019-02" db="EMBL/GenBank/DDBJ databases">
        <title>Deep-cultivation of Planctomycetes and their phenomic and genomic characterization uncovers novel biology.</title>
        <authorList>
            <person name="Wiegand S."/>
            <person name="Jogler M."/>
            <person name="Boedeker C."/>
            <person name="Pinto D."/>
            <person name="Vollmers J."/>
            <person name="Rivas-Marin E."/>
            <person name="Kohn T."/>
            <person name="Peeters S.H."/>
            <person name="Heuer A."/>
            <person name="Rast P."/>
            <person name="Oberbeckmann S."/>
            <person name="Bunk B."/>
            <person name="Jeske O."/>
            <person name="Meyerdierks A."/>
            <person name="Storesund J.E."/>
            <person name="Kallscheuer N."/>
            <person name="Luecker S."/>
            <person name="Lage O.M."/>
            <person name="Pohl T."/>
            <person name="Merkel B.J."/>
            <person name="Hornburger P."/>
            <person name="Mueller R.-W."/>
            <person name="Bruemmer F."/>
            <person name="Labrenz M."/>
            <person name="Spormann A.M."/>
            <person name="Op den Camp H."/>
            <person name="Overmann J."/>
            <person name="Amann R."/>
            <person name="Jetten M.S.M."/>
            <person name="Mascher T."/>
            <person name="Medema M.H."/>
            <person name="Devos D.P."/>
            <person name="Kaster A.-K."/>
            <person name="Ovreas L."/>
            <person name="Rohde M."/>
            <person name="Galperin M.Y."/>
            <person name="Jogler C."/>
        </authorList>
    </citation>
    <scope>NUCLEOTIDE SEQUENCE [LARGE SCALE GENOMIC DNA]</scope>
    <source>
        <strain evidence="1 2">Pan181</strain>
    </source>
</reference>
<organism evidence="1 2">
    <name type="scientific">Aeoliella mucimassa</name>
    <dbReference type="NCBI Taxonomy" id="2527972"/>
    <lineage>
        <taxon>Bacteria</taxon>
        <taxon>Pseudomonadati</taxon>
        <taxon>Planctomycetota</taxon>
        <taxon>Planctomycetia</taxon>
        <taxon>Pirellulales</taxon>
        <taxon>Lacipirellulaceae</taxon>
        <taxon>Aeoliella</taxon>
    </lineage>
</organism>
<proteinExistence type="predicted"/>
<dbReference type="Proteomes" id="UP000315750">
    <property type="component" value="Chromosome"/>
</dbReference>
<accession>A0A518AQR0</accession>
<gene>
    <name evidence="1" type="ORF">Pan181_32750</name>
</gene>